<evidence type="ECO:0000256" key="3">
    <source>
        <dbReference type="ARBA" id="ARBA00022553"/>
    </source>
</evidence>
<name>A0A1Z4LRB0_9CYAN</name>
<evidence type="ECO:0000313" key="13">
    <source>
        <dbReference type="Proteomes" id="UP000218418"/>
    </source>
</evidence>
<evidence type="ECO:0000256" key="4">
    <source>
        <dbReference type="ARBA" id="ARBA00022679"/>
    </source>
</evidence>
<dbReference type="OrthoDB" id="1927110at2"/>
<dbReference type="SMART" id="SM00448">
    <property type="entry name" value="REC"/>
    <property type="match status" value="1"/>
</dbReference>
<organism evidence="12 13">
    <name type="scientific">Calothrix parasitica NIES-267</name>
    <dbReference type="NCBI Taxonomy" id="1973488"/>
    <lineage>
        <taxon>Bacteria</taxon>
        <taxon>Bacillati</taxon>
        <taxon>Cyanobacteriota</taxon>
        <taxon>Cyanophyceae</taxon>
        <taxon>Nostocales</taxon>
        <taxon>Calotrichaceae</taxon>
        <taxon>Calothrix</taxon>
    </lineage>
</organism>
<dbReference type="InterPro" id="IPR003661">
    <property type="entry name" value="HisK_dim/P_dom"/>
</dbReference>
<dbReference type="InterPro" id="IPR011006">
    <property type="entry name" value="CheY-like_superfamily"/>
</dbReference>
<dbReference type="InterPro" id="IPR001789">
    <property type="entry name" value="Sig_transdc_resp-reg_receiver"/>
</dbReference>
<dbReference type="SUPFAM" id="SSF52172">
    <property type="entry name" value="CheY-like"/>
    <property type="match status" value="1"/>
</dbReference>
<feature type="domain" description="Response regulatory" evidence="11">
    <location>
        <begin position="12"/>
        <end position="128"/>
    </location>
</feature>
<sequence length="383" mass="43202">MDDEGELLIKGNILIVDDKLDNLKVLESTLKQQGYQVRKAINGSMALMGATAEPPDLILLDIKMPGMDGYQVCEQLKANSITKEIPVIFLSALDDVFNKVKAFEIGGVDYITKPFQTKEILVRVQNQLQIRHLQAQLQTQNQHLTELNQELIRSNQELEQFAHVVSHDLKQPLQVILGFTHFITKYERNNLKEKTLHFLDLIAKSGNQMKRLINDLLAFSQVGAATPELKHIDCNLVLEQVLENLQMAIAEQQATINYASLPTVAANETQLVELLQNLICNGIKFHSQGELPQIRISAQQKKDKWVFRVHDNGIGIEPEQFEAIFQMFQRLHSPQEYPGTGIGLATCKKIVEHHGGEIWVESELGKGTSFYFTIPVSICSNIV</sequence>
<dbReference type="InterPro" id="IPR052162">
    <property type="entry name" value="Sensor_kinase/Photoreceptor"/>
</dbReference>
<dbReference type="PROSITE" id="PS50109">
    <property type="entry name" value="HIS_KIN"/>
    <property type="match status" value="1"/>
</dbReference>
<dbReference type="PANTHER" id="PTHR43304:SF1">
    <property type="entry name" value="PAC DOMAIN-CONTAINING PROTEIN"/>
    <property type="match status" value="1"/>
</dbReference>
<keyword evidence="3 8" id="KW-0597">Phosphoprotein</keyword>
<dbReference type="GO" id="GO:0000155">
    <property type="term" value="F:phosphorelay sensor kinase activity"/>
    <property type="evidence" value="ECO:0007669"/>
    <property type="project" value="InterPro"/>
</dbReference>
<feature type="modified residue" description="4-aspartylphosphate" evidence="8">
    <location>
        <position position="61"/>
    </location>
</feature>
<evidence type="ECO:0000256" key="9">
    <source>
        <dbReference type="SAM" id="Coils"/>
    </source>
</evidence>
<evidence type="ECO:0000256" key="2">
    <source>
        <dbReference type="ARBA" id="ARBA00012438"/>
    </source>
</evidence>
<gene>
    <name evidence="12" type="ORF">NIES267_31920</name>
</gene>
<dbReference type="EC" id="2.7.13.3" evidence="2"/>
<dbReference type="InterPro" id="IPR036890">
    <property type="entry name" value="HATPase_C_sf"/>
</dbReference>
<dbReference type="CDD" id="cd00082">
    <property type="entry name" value="HisKA"/>
    <property type="match status" value="1"/>
</dbReference>
<protein>
    <recommendedName>
        <fullName evidence="2">histidine kinase</fullName>
        <ecNumber evidence="2">2.7.13.3</ecNumber>
    </recommendedName>
</protein>
<accession>A0A1Z4LRB0</accession>
<dbReference type="PANTHER" id="PTHR43304">
    <property type="entry name" value="PHYTOCHROME-LIKE PROTEIN CPH1"/>
    <property type="match status" value="1"/>
</dbReference>
<evidence type="ECO:0000256" key="6">
    <source>
        <dbReference type="ARBA" id="ARBA00023012"/>
    </source>
</evidence>
<dbReference type="AlphaFoldDB" id="A0A1Z4LRB0"/>
<dbReference type="PROSITE" id="PS50110">
    <property type="entry name" value="RESPONSE_REGULATORY"/>
    <property type="match status" value="1"/>
</dbReference>
<proteinExistence type="predicted"/>
<comment type="function">
    <text evidence="7">Photoreceptor which exists in two forms that are reversibly interconvertible by light: the R form that absorbs maximally in the red region of the spectrum and the FR form that absorbs maximally in the far-red region.</text>
</comment>
<dbReference type="SUPFAM" id="SSF55874">
    <property type="entry name" value="ATPase domain of HSP90 chaperone/DNA topoisomerase II/histidine kinase"/>
    <property type="match status" value="1"/>
</dbReference>
<dbReference type="Gene3D" id="1.10.287.130">
    <property type="match status" value="1"/>
</dbReference>
<keyword evidence="6" id="KW-0902">Two-component regulatory system</keyword>
<dbReference type="FunFam" id="3.30.565.10:FF:000006">
    <property type="entry name" value="Sensor histidine kinase WalK"/>
    <property type="match status" value="1"/>
</dbReference>
<dbReference type="Gene3D" id="6.10.250.690">
    <property type="match status" value="1"/>
</dbReference>
<dbReference type="Proteomes" id="UP000218418">
    <property type="component" value="Chromosome"/>
</dbReference>
<evidence type="ECO:0000256" key="7">
    <source>
        <dbReference type="ARBA" id="ARBA00055745"/>
    </source>
</evidence>
<dbReference type="InterPro" id="IPR005467">
    <property type="entry name" value="His_kinase_dom"/>
</dbReference>
<keyword evidence="9" id="KW-0175">Coiled coil</keyword>
<evidence type="ECO:0000256" key="1">
    <source>
        <dbReference type="ARBA" id="ARBA00000085"/>
    </source>
</evidence>
<dbReference type="Pfam" id="PF02518">
    <property type="entry name" value="HATPase_c"/>
    <property type="match status" value="1"/>
</dbReference>
<dbReference type="Pfam" id="PF00512">
    <property type="entry name" value="HisKA"/>
    <property type="match status" value="1"/>
</dbReference>
<evidence type="ECO:0000256" key="5">
    <source>
        <dbReference type="ARBA" id="ARBA00022777"/>
    </source>
</evidence>
<evidence type="ECO:0000259" key="11">
    <source>
        <dbReference type="PROSITE" id="PS50110"/>
    </source>
</evidence>
<keyword evidence="13" id="KW-1185">Reference proteome</keyword>
<dbReference type="Gene3D" id="3.30.565.10">
    <property type="entry name" value="Histidine kinase-like ATPase, C-terminal domain"/>
    <property type="match status" value="1"/>
</dbReference>
<keyword evidence="5 12" id="KW-0418">Kinase</keyword>
<dbReference type="Gene3D" id="3.40.50.2300">
    <property type="match status" value="1"/>
</dbReference>
<dbReference type="EMBL" id="AP018227">
    <property type="protein sequence ID" value="BAY83701.1"/>
    <property type="molecule type" value="Genomic_DNA"/>
</dbReference>
<feature type="coiled-coil region" evidence="9">
    <location>
        <begin position="130"/>
        <end position="164"/>
    </location>
</feature>
<dbReference type="PRINTS" id="PR00344">
    <property type="entry name" value="BCTRLSENSOR"/>
</dbReference>
<keyword evidence="4" id="KW-0808">Transferase</keyword>
<evidence type="ECO:0000256" key="8">
    <source>
        <dbReference type="PROSITE-ProRule" id="PRU00169"/>
    </source>
</evidence>
<feature type="domain" description="Histidine kinase" evidence="10">
    <location>
        <begin position="164"/>
        <end position="378"/>
    </location>
</feature>
<dbReference type="InterPro" id="IPR003594">
    <property type="entry name" value="HATPase_dom"/>
</dbReference>
<reference evidence="12 13" key="1">
    <citation type="submission" date="2017-06" db="EMBL/GenBank/DDBJ databases">
        <title>Genome sequencing of cyanobaciteial culture collection at National Institute for Environmental Studies (NIES).</title>
        <authorList>
            <person name="Hirose Y."/>
            <person name="Shimura Y."/>
            <person name="Fujisawa T."/>
            <person name="Nakamura Y."/>
            <person name="Kawachi M."/>
        </authorList>
    </citation>
    <scope>NUCLEOTIDE SEQUENCE [LARGE SCALE GENOMIC DNA]</scope>
    <source>
        <strain evidence="12 13">NIES-267</strain>
    </source>
</reference>
<dbReference type="Pfam" id="PF00072">
    <property type="entry name" value="Response_reg"/>
    <property type="match status" value="1"/>
</dbReference>
<evidence type="ECO:0000313" key="12">
    <source>
        <dbReference type="EMBL" id="BAY83701.1"/>
    </source>
</evidence>
<dbReference type="SMART" id="SM00388">
    <property type="entry name" value="HisKA"/>
    <property type="match status" value="1"/>
</dbReference>
<dbReference type="InterPro" id="IPR004358">
    <property type="entry name" value="Sig_transdc_His_kin-like_C"/>
</dbReference>
<dbReference type="SMART" id="SM00387">
    <property type="entry name" value="HATPase_c"/>
    <property type="match status" value="1"/>
</dbReference>
<evidence type="ECO:0000259" key="10">
    <source>
        <dbReference type="PROSITE" id="PS50109"/>
    </source>
</evidence>
<dbReference type="CDD" id="cd19920">
    <property type="entry name" value="REC_PA4781-like"/>
    <property type="match status" value="1"/>
</dbReference>
<comment type="catalytic activity">
    <reaction evidence="1">
        <text>ATP + protein L-histidine = ADP + protein N-phospho-L-histidine.</text>
        <dbReference type="EC" id="2.7.13.3"/>
    </reaction>
</comment>